<evidence type="ECO:0000313" key="1">
    <source>
        <dbReference type="EMBL" id="MCP1336246.1"/>
    </source>
</evidence>
<evidence type="ECO:0000313" key="2">
    <source>
        <dbReference type="Proteomes" id="UP001055804"/>
    </source>
</evidence>
<dbReference type="Gene3D" id="1.25.40.10">
    <property type="entry name" value="Tetratricopeptide repeat domain"/>
    <property type="match status" value="1"/>
</dbReference>
<dbReference type="InterPro" id="IPR011990">
    <property type="entry name" value="TPR-like_helical_dom_sf"/>
</dbReference>
<name>A0A9J6PD46_9PROT</name>
<dbReference type="EMBL" id="JAMZFT010000002">
    <property type="protein sequence ID" value="MCP1336246.1"/>
    <property type="molecule type" value="Genomic_DNA"/>
</dbReference>
<sequence>MTAASLPGPGAVLDFWRDLGPSGWFRKDDAVDAEIRRRFLPLWQAAKGGALAHWAREGKDALSLVIVLDQFPRNMFRDSAKAFTTDAAARAVARLMLEAGHDRRIEEALRPFCYMPFMHSEALEDQELCVDLVRTRLDNPNTLHHAIQHRDMIARFGRFPHRNAALGRVSTEEETAYLEGGGYVP</sequence>
<dbReference type="Pfam" id="PF06041">
    <property type="entry name" value="DUF924"/>
    <property type="match status" value="1"/>
</dbReference>
<dbReference type="InterPro" id="IPR010323">
    <property type="entry name" value="DUF924"/>
</dbReference>
<dbReference type="Gene3D" id="1.20.58.320">
    <property type="entry name" value="TPR-like"/>
    <property type="match status" value="1"/>
</dbReference>
<accession>A0A9J6PD46</accession>
<comment type="caution">
    <text evidence="1">The sequence shown here is derived from an EMBL/GenBank/DDBJ whole genome shotgun (WGS) entry which is preliminary data.</text>
</comment>
<organism evidence="1 2">
    <name type="scientific">Futiania mangrovi</name>
    <dbReference type="NCBI Taxonomy" id="2959716"/>
    <lineage>
        <taxon>Bacteria</taxon>
        <taxon>Pseudomonadati</taxon>
        <taxon>Pseudomonadota</taxon>
        <taxon>Alphaproteobacteria</taxon>
        <taxon>Futianiales</taxon>
        <taxon>Futianiaceae</taxon>
        <taxon>Futiania</taxon>
    </lineage>
</organism>
<dbReference type="SUPFAM" id="SSF48452">
    <property type="entry name" value="TPR-like"/>
    <property type="match status" value="1"/>
</dbReference>
<reference evidence="1" key="1">
    <citation type="submission" date="2022-06" db="EMBL/GenBank/DDBJ databases">
        <title>Isolation and Genomics of Futiania mangrovii gen. nov., sp. nov., a Rare and Metabolically-versatile member in the Class Alphaproteobacteria.</title>
        <authorList>
            <person name="Liu L."/>
            <person name="Huang W.-C."/>
            <person name="Pan J."/>
            <person name="Li J."/>
            <person name="Huang Y."/>
            <person name="Du H."/>
            <person name="Liu Y."/>
            <person name="Li M."/>
        </authorList>
    </citation>
    <scope>NUCLEOTIDE SEQUENCE</scope>
    <source>
        <strain evidence="1">FT118</strain>
    </source>
</reference>
<keyword evidence="2" id="KW-1185">Reference proteome</keyword>
<proteinExistence type="predicted"/>
<gene>
    <name evidence="1" type="ORF">NJQ99_07505</name>
</gene>
<protein>
    <submittedName>
        <fullName evidence="1">DUF924 domain-containing protein</fullName>
    </submittedName>
</protein>
<dbReference type="RefSeq" id="WP_269332213.1">
    <property type="nucleotide sequence ID" value="NZ_JAMZFT010000002.1"/>
</dbReference>
<dbReference type="Proteomes" id="UP001055804">
    <property type="component" value="Unassembled WGS sequence"/>
</dbReference>
<dbReference type="AlphaFoldDB" id="A0A9J6PD46"/>